<feature type="transmembrane region" description="Helical" evidence="7">
    <location>
        <begin position="389"/>
        <end position="406"/>
    </location>
</feature>
<feature type="transmembrane region" description="Helical" evidence="7">
    <location>
        <begin position="443"/>
        <end position="465"/>
    </location>
</feature>
<feature type="transmembrane region" description="Helical" evidence="7">
    <location>
        <begin position="319"/>
        <end position="339"/>
    </location>
</feature>
<dbReference type="PANTHER" id="PTHR34697">
    <property type="entry name" value="PHOSPHATIDYLGLYCEROL LYSYLTRANSFERASE"/>
    <property type="match status" value="1"/>
</dbReference>
<keyword evidence="6 7" id="KW-0472">Membrane</keyword>
<dbReference type="InterPro" id="IPR024320">
    <property type="entry name" value="LPG_synthase_C"/>
</dbReference>
<keyword evidence="5 7" id="KW-1133">Transmembrane helix</keyword>
<feature type="transmembrane region" description="Helical" evidence="7">
    <location>
        <begin position="508"/>
        <end position="529"/>
    </location>
</feature>
<keyword evidence="3" id="KW-0808">Transferase</keyword>
<evidence type="ECO:0000256" key="1">
    <source>
        <dbReference type="ARBA" id="ARBA00004651"/>
    </source>
</evidence>
<name>A0ABW6BDK8_9SPHI</name>
<feature type="transmembrane region" description="Helical" evidence="7">
    <location>
        <begin position="294"/>
        <end position="313"/>
    </location>
</feature>
<dbReference type="Proteomes" id="UP001597525">
    <property type="component" value="Unassembled WGS sequence"/>
</dbReference>
<evidence type="ECO:0000256" key="5">
    <source>
        <dbReference type="ARBA" id="ARBA00022989"/>
    </source>
</evidence>
<dbReference type="InterPro" id="IPR022791">
    <property type="entry name" value="L-PG_synthase/AglD"/>
</dbReference>
<keyword evidence="4 7" id="KW-0812">Transmembrane</keyword>
<feature type="transmembrane region" description="Helical" evidence="7">
    <location>
        <begin position="49"/>
        <end position="70"/>
    </location>
</feature>
<evidence type="ECO:0000256" key="6">
    <source>
        <dbReference type="ARBA" id="ARBA00023136"/>
    </source>
</evidence>
<organism evidence="9 10">
    <name type="scientific">Sphingobacterium bambusae</name>
    <dbReference type="NCBI Taxonomy" id="662858"/>
    <lineage>
        <taxon>Bacteria</taxon>
        <taxon>Pseudomonadati</taxon>
        <taxon>Bacteroidota</taxon>
        <taxon>Sphingobacteriia</taxon>
        <taxon>Sphingobacteriales</taxon>
        <taxon>Sphingobacteriaceae</taxon>
        <taxon>Sphingobacterium</taxon>
    </lineage>
</organism>
<comment type="caution">
    <text evidence="9">The sequence shown here is derived from an EMBL/GenBank/DDBJ whole genome shotgun (WGS) entry which is preliminary data.</text>
</comment>
<keyword evidence="10" id="KW-1185">Reference proteome</keyword>
<dbReference type="Pfam" id="PF09924">
    <property type="entry name" value="LPG_synthase_C"/>
    <property type="match status" value="1"/>
</dbReference>
<dbReference type="RefSeq" id="WP_320183911.1">
    <property type="nucleotide sequence ID" value="NZ_CP138332.1"/>
</dbReference>
<keyword evidence="2" id="KW-1003">Cell membrane</keyword>
<evidence type="ECO:0000256" key="4">
    <source>
        <dbReference type="ARBA" id="ARBA00022692"/>
    </source>
</evidence>
<sequence length="856" mass="96326">MKLQLKANNYYFKEVLAFLFLILAVYFFRKQYTEIAEARKVLAQAIPEYIGLGLLVTIIYILLQAMMYIFSFRAVNSSIRLAEALRLFLKRNLVSVFLPGGGVTSLAFFTEEIERKGISKNKIGFASYIFGMTGIASLALVALPVIVYLALTKSTTSSTWAALLGLFLLIITLTVATYSFLKRGAVYKLLYRISPQFEVLANEIGSGKFKKWDLLYTFLCSLGVEIVGIVHLYIAMEALGVEASLESCAAGYIIATLFFAISPFLRGLGAVEISLVLVLQSYGIADVEALSITLLYRVFEFWLPLLAGVAAFFFVRGNIILRLLPGILLTLLGFVNMISVLTPPFRNRLRLLENFIPLDLIHFSSVAVLILGILLLCCAAFLVRGLRNAWWLALIFAGLSLVGNLTKGIDYEEASLALFTIVVLLFTRQHYRLKGDPHLQNFGVQTALFILLAVLIYGIVGFYFLDKKEFNVDFSLWQSIKGTLRSYLLLEPDPEPITRFGMGFVRSINFLGAISLLLLLYVFVKPFIFHVTPVQQERERAMALLSRYGRSADDYFKTYPDKAYFFAAAQDGFVAYKTASGFAVALGEPVCEDDPTTMLGIVAEFEHFCLANGLKTAYYKIAEERVSLFQSLDKKALPLGQEARLHLPTFSLEGKDRKSLRNVLNALSKKGYAPILHPAPVKDGLLQKLKYVSDEWLTSMDRKEILFSSGMFDWEELKAQDIITIENSDEKVVAFLNIIPDYASDEGTYDLVRKTADAPAGVMDALIVALISELQKQDKQYLNMGMAAMSGIDKPQGLPEWAMKFAYERLRQFRHYQGLYDFKDKFGPQWETKYLIYENHYDLASLPIILTKIMKV</sequence>
<evidence type="ECO:0000256" key="3">
    <source>
        <dbReference type="ARBA" id="ARBA00022679"/>
    </source>
</evidence>
<feature type="transmembrane region" description="Helical" evidence="7">
    <location>
        <begin position="360"/>
        <end position="383"/>
    </location>
</feature>
<evidence type="ECO:0000256" key="7">
    <source>
        <dbReference type="SAM" id="Phobius"/>
    </source>
</evidence>
<feature type="transmembrane region" description="Helical" evidence="7">
    <location>
        <begin position="214"/>
        <end position="234"/>
    </location>
</feature>
<evidence type="ECO:0000313" key="10">
    <source>
        <dbReference type="Proteomes" id="UP001597525"/>
    </source>
</evidence>
<protein>
    <submittedName>
        <fullName evidence="9">Phosphatidylglycerol lysyltransferase domain-containing protein</fullName>
    </submittedName>
</protein>
<dbReference type="PANTHER" id="PTHR34697:SF2">
    <property type="entry name" value="PHOSPHATIDYLGLYCEROL LYSYLTRANSFERASE"/>
    <property type="match status" value="1"/>
</dbReference>
<feature type="transmembrane region" description="Helical" evidence="7">
    <location>
        <begin position="125"/>
        <end position="151"/>
    </location>
</feature>
<comment type="subcellular location">
    <subcellularLocation>
        <location evidence="1">Cell membrane</location>
        <topology evidence="1">Multi-pass membrane protein</topology>
    </subcellularLocation>
</comment>
<evidence type="ECO:0000256" key="2">
    <source>
        <dbReference type="ARBA" id="ARBA00022475"/>
    </source>
</evidence>
<feature type="domain" description="Phosphatidylglycerol lysyltransferase C-terminal" evidence="8">
    <location>
        <begin position="544"/>
        <end position="837"/>
    </location>
</feature>
<feature type="transmembrane region" description="Helical" evidence="7">
    <location>
        <begin position="249"/>
        <end position="282"/>
    </location>
</feature>
<feature type="transmembrane region" description="Helical" evidence="7">
    <location>
        <begin position="12"/>
        <end position="29"/>
    </location>
</feature>
<dbReference type="EMBL" id="JBHUPB010000003">
    <property type="protein sequence ID" value="MFD2966119.1"/>
    <property type="molecule type" value="Genomic_DNA"/>
</dbReference>
<dbReference type="Pfam" id="PF03706">
    <property type="entry name" value="LPG_synthase_TM"/>
    <property type="match status" value="1"/>
</dbReference>
<evidence type="ECO:0000259" key="8">
    <source>
        <dbReference type="Pfam" id="PF09924"/>
    </source>
</evidence>
<dbReference type="InterPro" id="IPR051211">
    <property type="entry name" value="PG_lysyltransferase"/>
</dbReference>
<accession>A0ABW6BDK8</accession>
<gene>
    <name evidence="9" type="ORF">ACFS7Y_01910</name>
</gene>
<reference evidence="10" key="1">
    <citation type="journal article" date="2019" name="Int. J. Syst. Evol. Microbiol.">
        <title>The Global Catalogue of Microorganisms (GCM) 10K type strain sequencing project: providing services to taxonomists for standard genome sequencing and annotation.</title>
        <authorList>
            <consortium name="The Broad Institute Genomics Platform"/>
            <consortium name="The Broad Institute Genome Sequencing Center for Infectious Disease"/>
            <person name="Wu L."/>
            <person name="Ma J."/>
        </authorList>
    </citation>
    <scope>NUCLEOTIDE SEQUENCE [LARGE SCALE GENOMIC DNA]</scope>
    <source>
        <strain evidence="10">KCTC 22814</strain>
    </source>
</reference>
<feature type="transmembrane region" description="Helical" evidence="7">
    <location>
        <begin position="157"/>
        <end position="181"/>
    </location>
</feature>
<evidence type="ECO:0000313" key="9">
    <source>
        <dbReference type="EMBL" id="MFD2966119.1"/>
    </source>
</evidence>
<proteinExistence type="predicted"/>